<evidence type="ECO:0000313" key="2">
    <source>
        <dbReference type="EMBL" id="JAH03529.1"/>
    </source>
</evidence>
<name>A0A0E9PG63_ANGAN</name>
<feature type="compositionally biased region" description="Polar residues" evidence="1">
    <location>
        <begin position="36"/>
        <end position="50"/>
    </location>
</feature>
<organism evidence="2">
    <name type="scientific">Anguilla anguilla</name>
    <name type="common">European freshwater eel</name>
    <name type="synonym">Muraena anguilla</name>
    <dbReference type="NCBI Taxonomy" id="7936"/>
    <lineage>
        <taxon>Eukaryota</taxon>
        <taxon>Metazoa</taxon>
        <taxon>Chordata</taxon>
        <taxon>Craniata</taxon>
        <taxon>Vertebrata</taxon>
        <taxon>Euteleostomi</taxon>
        <taxon>Actinopterygii</taxon>
        <taxon>Neopterygii</taxon>
        <taxon>Teleostei</taxon>
        <taxon>Anguilliformes</taxon>
        <taxon>Anguillidae</taxon>
        <taxon>Anguilla</taxon>
    </lineage>
</organism>
<proteinExistence type="predicted"/>
<evidence type="ECO:0000256" key="1">
    <source>
        <dbReference type="SAM" id="MobiDB-lite"/>
    </source>
</evidence>
<accession>A0A0E9PG63</accession>
<reference evidence="2" key="2">
    <citation type="journal article" date="2015" name="Fish Shellfish Immunol.">
        <title>Early steps in the European eel (Anguilla anguilla)-Vibrio vulnificus interaction in the gills: Role of the RtxA13 toxin.</title>
        <authorList>
            <person name="Callol A."/>
            <person name="Pajuelo D."/>
            <person name="Ebbesson L."/>
            <person name="Teles M."/>
            <person name="MacKenzie S."/>
            <person name="Amaro C."/>
        </authorList>
    </citation>
    <scope>NUCLEOTIDE SEQUENCE</scope>
</reference>
<dbReference type="AlphaFoldDB" id="A0A0E9PG63"/>
<sequence>MTVFKKWKLFNFSFGPGSVGAARPAARYEPADPAVSSLTQTSPMRPFGSS</sequence>
<feature type="region of interest" description="Disordered" evidence="1">
    <location>
        <begin position="19"/>
        <end position="50"/>
    </location>
</feature>
<dbReference type="EMBL" id="GBXM01105048">
    <property type="protein sequence ID" value="JAH03529.1"/>
    <property type="molecule type" value="Transcribed_RNA"/>
</dbReference>
<reference evidence="2" key="1">
    <citation type="submission" date="2014-11" db="EMBL/GenBank/DDBJ databases">
        <authorList>
            <person name="Amaro Gonzalez C."/>
        </authorList>
    </citation>
    <scope>NUCLEOTIDE SEQUENCE</scope>
</reference>
<protein>
    <submittedName>
        <fullName evidence="2">Uncharacterized protein</fullName>
    </submittedName>
</protein>